<protein>
    <submittedName>
        <fullName evidence="2">Uncharacterized protein</fullName>
    </submittedName>
</protein>
<evidence type="ECO:0000256" key="1">
    <source>
        <dbReference type="SAM" id="MobiDB-lite"/>
    </source>
</evidence>
<feature type="region of interest" description="Disordered" evidence="1">
    <location>
        <begin position="80"/>
        <end position="101"/>
    </location>
</feature>
<feature type="region of interest" description="Disordered" evidence="1">
    <location>
        <begin position="41"/>
        <end position="62"/>
    </location>
</feature>
<gene>
    <name evidence="2" type="ORF">LY89DRAFT_737525</name>
</gene>
<dbReference type="GeneID" id="28829993"/>
<accession>A0A194X024</accession>
<dbReference type="AlphaFoldDB" id="A0A194X024"/>
<evidence type="ECO:0000313" key="2">
    <source>
        <dbReference type="EMBL" id="KUJ13546.1"/>
    </source>
</evidence>
<dbReference type="EMBL" id="KQ947422">
    <property type="protein sequence ID" value="KUJ13546.1"/>
    <property type="molecule type" value="Genomic_DNA"/>
</dbReference>
<sequence>MQWRQHIKKLKVDKITACSERLASASLHRAIKHLKFYEKGSNTTSGVGDNEHGVGALRGDKRAQTMEEVSLKMHMMGSAATESFPRFGKEEFRDATPKGLQ</sequence>
<reference evidence="2 3" key="1">
    <citation type="submission" date="2015-10" db="EMBL/GenBank/DDBJ databases">
        <title>Full genome of DAOMC 229536 Phialocephala scopiformis, a fungal endophyte of spruce producing the potent anti-insectan compound rugulosin.</title>
        <authorList>
            <consortium name="DOE Joint Genome Institute"/>
            <person name="Walker A.K."/>
            <person name="Frasz S.L."/>
            <person name="Seifert K.A."/>
            <person name="Miller J.D."/>
            <person name="Mondo S.J."/>
            <person name="Labutti K."/>
            <person name="Lipzen A."/>
            <person name="Dockter R."/>
            <person name="Kennedy M."/>
            <person name="Grigoriev I.V."/>
            <person name="Spatafora J.W."/>
        </authorList>
    </citation>
    <scope>NUCLEOTIDE SEQUENCE [LARGE SCALE GENOMIC DNA]</scope>
    <source>
        <strain evidence="2 3">CBS 120377</strain>
    </source>
</reference>
<proteinExistence type="predicted"/>
<dbReference type="KEGG" id="psco:LY89DRAFT_737525"/>
<evidence type="ECO:0000313" key="3">
    <source>
        <dbReference type="Proteomes" id="UP000070700"/>
    </source>
</evidence>
<organism evidence="2 3">
    <name type="scientific">Mollisia scopiformis</name>
    <name type="common">Conifer needle endophyte fungus</name>
    <name type="synonym">Phialocephala scopiformis</name>
    <dbReference type="NCBI Taxonomy" id="149040"/>
    <lineage>
        <taxon>Eukaryota</taxon>
        <taxon>Fungi</taxon>
        <taxon>Dikarya</taxon>
        <taxon>Ascomycota</taxon>
        <taxon>Pezizomycotina</taxon>
        <taxon>Leotiomycetes</taxon>
        <taxon>Helotiales</taxon>
        <taxon>Mollisiaceae</taxon>
        <taxon>Mollisia</taxon>
    </lineage>
</organism>
<keyword evidence="3" id="KW-1185">Reference proteome</keyword>
<dbReference type="InParanoid" id="A0A194X024"/>
<dbReference type="Proteomes" id="UP000070700">
    <property type="component" value="Unassembled WGS sequence"/>
</dbReference>
<feature type="compositionally biased region" description="Basic and acidic residues" evidence="1">
    <location>
        <begin position="87"/>
        <end position="101"/>
    </location>
</feature>
<dbReference type="RefSeq" id="XP_018067901.1">
    <property type="nucleotide sequence ID" value="XM_018220267.1"/>
</dbReference>
<name>A0A194X024_MOLSC</name>